<dbReference type="GO" id="GO:0006015">
    <property type="term" value="P:5-phosphoribose 1-diphosphate biosynthetic process"/>
    <property type="evidence" value="ECO:0007669"/>
    <property type="project" value="TreeGrafter"/>
</dbReference>
<dbReference type="Proteomes" id="UP000228626">
    <property type="component" value="Unassembled WGS sequence"/>
</dbReference>
<evidence type="ECO:0000256" key="7">
    <source>
        <dbReference type="ARBA" id="ARBA00049535"/>
    </source>
</evidence>
<dbReference type="InterPro" id="IPR029057">
    <property type="entry name" value="PRTase-like"/>
</dbReference>
<dbReference type="GO" id="GO:0006164">
    <property type="term" value="P:purine nucleotide biosynthetic process"/>
    <property type="evidence" value="ECO:0007669"/>
    <property type="project" value="TreeGrafter"/>
</dbReference>
<name>A0A2H0V2G8_9BACT</name>
<comment type="caution">
    <text evidence="9">The sequence shown here is derived from an EMBL/GenBank/DDBJ whole genome shotgun (WGS) entry which is preliminary data.</text>
</comment>
<dbReference type="EC" id="2.7.6.1" evidence="1"/>
<evidence type="ECO:0000256" key="1">
    <source>
        <dbReference type="ARBA" id="ARBA00013247"/>
    </source>
</evidence>
<dbReference type="Pfam" id="PF13793">
    <property type="entry name" value="Pribosyltran_N"/>
    <property type="match status" value="1"/>
</dbReference>
<keyword evidence="2" id="KW-0808">Transferase</keyword>
<dbReference type="GO" id="GO:0005737">
    <property type="term" value="C:cytoplasm"/>
    <property type="evidence" value="ECO:0007669"/>
    <property type="project" value="TreeGrafter"/>
</dbReference>
<keyword evidence="5" id="KW-0418">Kinase</keyword>
<organism evidence="9 10">
    <name type="scientific">Candidatus Falkowbacteria bacterium CG10_big_fil_rev_8_21_14_0_10_43_10</name>
    <dbReference type="NCBI Taxonomy" id="1974567"/>
    <lineage>
        <taxon>Bacteria</taxon>
        <taxon>Candidatus Falkowiibacteriota</taxon>
    </lineage>
</organism>
<dbReference type="InterPro" id="IPR029099">
    <property type="entry name" value="Pribosyltran_N"/>
</dbReference>
<keyword evidence="3" id="KW-0545">Nucleotide biosynthesis</keyword>
<feature type="domain" description="FHA" evidence="8">
    <location>
        <begin position="189"/>
        <end position="274"/>
    </location>
</feature>
<dbReference type="GO" id="GO:0016301">
    <property type="term" value="F:kinase activity"/>
    <property type="evidence" value="ECO:0007669"/>
    <property type="project" value="UniProtKB-KW"/>
</dbReference>
<dbReference type="SMART" id="SM01400">
    <property type="entry name" value="Pribosyltran_N"/>
    <property type="match status" value="1"/>
</dbReference>
<evidence type="ECO:0000313" key="9">
    <source>
        <dbReference type="EMBL" id="PIR93252.1"/>
    </source>
</evidence>
<dbReference type="GO" id="GO:0000287">
    <property type="term" value="F:magnesium ion binding"/>
    <property type="evidence" value="ECO:0007669"/>
    <property type="project" value="InterPro"/>
</dbReference>
<accession>A0A2H0V2G8</accession>
<evidence type="ECO:0000256" key="5">
    <source>
        <dbReference type="ARBA" id="ARBA00022777"/>
    </source>
</evidence>
<dbReference type="GO" id="GO:0002189">
    <property type="term" value="C:ribose phosphate diphosphokinase complex"/>
    <property type="evidence" value="ECO:0007669"/>
    <property type="project" value="TreeGrafter"/>
</dbReference>
<dbReference type="InterPro" id="IPR005946">
    <property type="entry name" value="Rib-P_diPkinase"/>
</dbReference>
<dbReference type="GO" id="GO:0004749">
    <property type="term" value="F:ribose phosphate diphosphokinase activity"/>
    <property type="evidence" value="ECO:0007669"/>
    <property type="project" value="UniProtKB-EC"/>
</dbReference>
<evidence type="ECO:0000256" key="4">
    <source>
        <dbReference type="ARBA" id="ARBA00022741"/>
    </source>
</evidence>
<sequence>MINRSRFMVYGGIGNHAFDQSVLEIANNLTGLSLKFTHVWHQRFPDGESAFGLEKFQQIPDKDIIIFSCPINDKLENELEDMITACKWQYGAKSVTVVLTFLRYRRQDHEEKQQEITRLRWFIFKLKNIGADRIVVTETHSLKNTRKFCEDCEMKLFVCDPTPQFAEAIKGTISSSGLEKVRIYSPDYGSVGRAITLAKLIGTTVVATPKERLFGDDISISSGFNEQEFISRIHAEYGSEVSVSCNLAEIAGKQLWMREDEISTGGTSVSTSRLLRDHKASGVHLIATHAVCTPGWKMKLFPDNGRQPFNSIWFGNIRPRGDGGSSYEESTGGRINEVDLSPAVAGTLVEVLQQISAES</sequence>
<dbReference type="SUPFAM" id="SSF53271">
    <property type="entry name" value="PRTase-like"/>
    <property type="match status" value="2"/>
</dbReference>
<evidence type="ECO:0000256" key="3">
    <source>
        <dbReference type="ARBA" id="ARBA00022727"/>
    </source>
</evidence>
<evidence type="ECO:0000256" key="6">
    <source>
        <dbReference type="ARBA" id="ARBA00022840"/>
    </source>
</evidence>
<dbReference type="PROSITE" id="PS50006">
    <property type="entry name" value="FHA_DOMAIN"/>
    <property type="match status" value="1"/>
</dbReference>
<dbReference type="GO" id="GO:0005524">
    <property type="term" value="F:ATP binding"/>
    <property type="evidence" value="ECO:0007669"/>
    <property type="project" value="UniProtKB-KW"/>
</dbReference>
<dbReference type="Gene3D" id="3.40.50.2020">
    <property type="match status" value="2"/>
</dbReference>
<dbReference type="EMBL" id="PFAR01000022">
    <property type="protein sequence ID" value="PIR93252.1"/>
    <property type="molecule type" value="Genomic_DNA"/>
</dbReference>
<dbReference type="CDD" id="cd06223">
    <property type="entry name" value="PRTases_typeI"/>
    <property type="match status" value="1"/>
</dbReference>
<dbReference type="PANTHER" id="PTHR10210">
    <property type="entry name" value="RIBOSE-PHOSPHATE DIPHOSPHOKINASE FAMILY MEMBER"/>
    <property type="match status" value="1"/>
</dbReference>
<protein>
    <recommendedName>
        <fullName evidence="1">ribose-phosphate diphosphokinase</fullName>
        <ecNumber evidence="1">2.7.6.1</ecNumber>
    </recommendedName>
</protein>
<evidence type="ECO:0000259" key="8">
    <source>
        <dbReference type="PROSITE" id="PS50006"/>
    </source>
</evidence>
<proteinExistence type="predicted"/>
<evidence type="ECO:0000313" key="10">
    <source>
        <dbReference type="Proteomes" id="UP000228626"/>
    </source>
</evidence>
<gene>
    <name evidence="9" type="ORF">COT99_01745</name>
</gene>
<keyword evidence="4" id="KW-0547">Nucleotide-binding</keyword>
<dbReference type="PANTHER" id="PTHR10210:SF32">
    <property type="entry name" value="RIBOSE-PHOSPHATE PYROPHOSPHOKINASE 2"/>
    <property type="match status" value="1"/>
</dbReference>
<dbReference type="AlphaFoldDB" id="A0A2H0V2G8"/>
<dbReference type="InterPro" id="IPR000253">
    <property type="entry name" value="FHA_dom"/>
</dbReference>
<keyword evidence="6" id="KW-0067">ATP-binding</keyword>
<reference evidence="10" key="1">
    <citation type="submission" date="2017-09" db="EMBL/GenBank/DDBJ databases">
        <title>Depth-based differentiation of microbial function through sediment-hosted aquifers and enrichment of novel symbionts in the deep terrestrial subsurface.</title>
        <authorList>
            <person name="Probst A.J."/>
            <person name="Ladd B."/>
            <person name="Jarett J.K."/>
            <person name="Geller-Mcgrath D.E."/>
            <person name="Sieber C.M.K."/>
            <person name="Emerson J.B."/>
            <person name="Anantharaman K."/>
            <person name="Thomas B.C."/>
            <person name="Malmstrom R."/>
            <person name="Stieglmeier M."/>
            <person name="Klingl A."/>
            <person name="Woyke T."/>
            <person name="Ryan C.M."/>
            <person name="Banfield J.F."/>
        </authorList>
    </citation>
    <scope>NUCLEOTIDE SEQUENCE [LARGE SCALE GENOMIC DNA]</scope>
</reference>
<dbReference type="InterPro" id="IPR000836">
    <property type="entry name" value="PRTase_dom"/>
</dbReference>
<evidence type="ECO:0000256" key="2">
    <source>
        <dbReference type="ARBA" id="ARBA00022679"/>
    </source>
</evidence>
<comment type="catalytic activity">
    <reaction evidence="7">
        <text>D-ribose 5-phosphate + ATP = 5-phospho-alpha-D-ribose 1-diphosphate + AMP + H(+)</text>
        <dbReference type="Rhea" id="RHEA:15609"/>
        <dbReference type="ChEBI" id="CHEBI:15378"/>
        <dbReference type="ChEBI" id="CHEBI:30616"/>
        <dbReference type="ChEBI" id="CHEBI:58017"/>
        <dbReference type="ChEBI" id="CHEBI:78346"/>
        <dbReference type="ChEBI" id="CHEBI:456215"/>
        <dbReference type="EC" id="2.7.6.1"/>
    </reaction>
</comment>